<protein>
    <recommendedName>
        <fullName evidence="1">KilA-N domain-containing protein</fullName>
    </recommendedName>
</protein>
<dbReference type="Proteomes" id="UP000029585">
    <property type="component" value="Unassembled WGS sequence"/>
</dbReference>
<evidence type="ECO:0000313" key="3">
    <source>
        <dbReference type="Proteomes" id="UP000029585"/>
    </source>
</evidence>
<proteinExistence type="predicted"/>
<dbReference type="HOGENOM" id="CLU_1353192_0_0_9"/>
<comment type="caution">
    <text evidence="2">The sequence shown here is derived from an EMBL/GenBank/DDBJ whole genome shotgun (WGS) entry which is preliminary data.</text>
</comment>
<dbReference type="InterPro" id="IPR018004">
    <property type="entry name" value="KilA/APSES_HTH"/>
</dbReference>
<dbReference type="RefSeq" id="WP_050001729.1">
    <property type="nucleotide sequence ID" value="NZ_KN174164.1"/>
</dbReference>
<gene>
    <name evidence="2" type="ORF">HMPREF9460_02572</name>
</gene>
<dbReference type="AlphaFoldDB" id="A0A096B5K4"/>
<evidence type="ECO:0000313" key="2">
    <source>
        <dbReference type="EMBL" id="KGF54688.1"/>
    </source>
</evidence>
<organism evidence="2 3">
    <name type="scientific">Flavonifractor plautii 1_3_50AFAA</name>
    <dbReference type="NCBI Taxonomy" id="742738"/>
    <lineage>
        <taxon>Bacteria</taxon>
        <taxon>Bacillati</taxon>
        <taxon>Bacillota</taxon>
        <taxon>Clostridia</taxon>
        <taxon>Eubacteriales</taxon>
        <taxon>Oscillospiraceae</taxon>
        <taxon>Flavonifractor</taxon>
    </lineage>
</organism>
<dbReference type="PROSITE" id="PS51301">
    <property type="entry name" value="KILA_N"/>
    <property type="match status" value="1"/>
</dbReference>
<keyword evidence="3" id="KW-1185">Reference proteome</keyword>
<sequence length="193" mass="22185">MTEKELSELYTRLALQFDSVLGTLVSKNLVFTDSVPGIRKDFYDSLNGEKRKDFERILTYTQIIRRYIRENANNGPISLTQLAKQYSEESPGYMIQSWMRSRNTLEFLRQWEVAENPDFDDAACKELMQQARSSSLTITPSLWVKRTHAIGMTVKQGKGGGVTTHSEIALDFHLWLDTAMRIVMVRLAGQEQQ</sequence>
<dbReference type="EMBL" id="ADLO01000081">
    <property type="protein sequence ID" value="KGF54688.1"/>
    <property type="molecule type" value="Genomic_DNA"/>
</dbReference>
<dbReference type="InterPro" id="IPR017880">
    <property type="entry name" value="KilA_N"/>
</dbReference>
<name>A0A096B5K4_FLAPL</name>
<accession>A0A096B5K4</accession>
<evidence type="ECO:0000259" key="1">
    <source>
        <dbReference type="PROSITE" id="PS51301"/>
    </source>
</evidence>
<reference evidence="2 3" key="1">
    <citation type="submission" date="2011-08" db="EMBL/GenBank/DDBJ databases">
        <title>The Genome Sequence of Clostridium orbiscindens 1_3_50AFAA.</title>
        <authorList>
            <consortium name="The Broad Institute Genome Sequencing Platform"/>
            <person name="Earl A."/>
            <person name="Ward D."/>
            <person name="Feldgarden M."/>
            <person name="Gevers D."/>
            <person name="Daigneault M."/>
            <person name="Strauss J."/>
            <person name="Allen-Vercoe E."/>
            <person name="Young S.K."/>
            <person name="Zeng Q."/>
            <person name="Gargeya S."/>
            <person name="Fitzgerald M."/>
            <person name="Haas B."/>
            <person name="Abouelleil A."/>
            <person name="Alvarado L."/>
            <person name="Arachchi H.M."/>
            <person name="Berlin A."/>
            <person name="Brown A."/>
            <person name="Chapman S.B."/>
            <person name="Chen Z."/>
            <person name="Dunbar C."/>
            <person name="Freedman E."/>
            <person name="Gearin G."/>
            <person name="Gellesch M."/>
            <person name="Goldberg J."/>
            <person name="Griggs A."/>
            <person name="Gujja S."/>
            <person name="Heiman D."/>
            <person name="Howarth C."/>
            <person name="Larson L."/>
            <person name="Lui A."/>
            <person name="MacDonald P.J.P."/>
            <person name="Montmayeur A."/>
            <person name="Murphy C."/>
            <person name="Neiman D."/>
            <person name="Pearson M."/>
            <person name="Priest M."/>
            <person name="Roberts A."/>
            <person name="Saif S."/>
            <person name="Shea T."/>
            <person name="Shenoy N."/>
            <person name="Sisk P."/>
            <person name="Stolte C."/>
            <person name="Sykes S."/>
            <person name="Wortman J."/>
            <person name="Nusbaum C."/>
            <person name="Birren B."/>
        </authorList>
    </citation>
    <scope>NUCLEOTIDE SEQUENCE [LARGE SCALE GENOMIC DNA]</scope>
    <source>
        <strain evidence="2 3">1_3_50AFAA</strain>
    </source>
</reference>
<feature type="domain" description="KilA-N" evidence="1">
    <location>
        <begin position="57"/>
        <end position="191"/>
    </location>
</feature>
<dbReference type="Pfam" id="PF04383">
    <property type="entry name" value="KilA-N"/>
    <property type="match status" value="1"/>
</dbReference>
<dbReference type="SMART" id="SM01252">
    <property type="entry name" value="KilA-N"/>
    <property type="match status" value="1"/>
</dbReference>
<dbReference type="eggNOG" id="ENOG502Z7N4">
    <property type="taxonomic scope" value="Bacteria"/>
</dbReference>